<accession>A0A841GYB6</accession>
<dbReference type="Gene3D" id="3.40.50.2000">
    <property type="entry name" value="Glycogen Phosphorylase B"/>
    <property type="match status" value="2"/>
</dbReference>
<keyword evidence="1" id="KW-0808">Transferase</keyword>
<dbReference type="RefSeq" id="WP_170034626.1">
    <property type="nucleotide sequence ID" value="NZ_JABDTL010000001.1"/>
</dbReference>
<evidence type="ECO:0000313" key="1">
    <source>
        <dbReference type="EMBL" id="MBB6070728.1"/>
    </source>
</evidence>
<gene>
    <name evidence="1" type="ORF">HNQ61_002349</name>
</gene>
<dbReference type="Pfam" id="PF13692">
    <property type="entry name" value="Glyco_trans_1_4"/>
    <property type="match status" value="1"/>
</dbReference>
<proteinExistence type="predicted"/>
<comment type="caution">
    <text evidence="1">The sequence shown here is derived from an EMBL/GenBank/DDBJ whole genome shotgun (WGS) entry which is preliminary data.</text>
</comment>
<keyword evidence="2" id="KW-1185">Reference proteome</keyword>
<dbReference type="Proteomes" id="UP000582837">
    <property type="component" value="Unassembled WGS sequence"/>
</dbReference>
<dbReference type="PANTHER" id="PTHR12526:SF595">
    <property type="entry name" value="BLL5217 PROTEIN"/>
    <property type="match status" value="1"/>
</dbReference>
<organism evidence="1 2">
    <name type="scientific">Longimicrobium terrae</name>
    <dbReference type="NCBI Taxonomy" id="1639882"/>
    <lineage>
        <taxon>Bacteria</taxon>
        <taxon>Pseudomonadati</taxon>
        <taxon>Gemmatimonadota</taxon>
        <taxon>Longimicrobiia</taxon>
        <taxon>Longimicrobiales</taxon>
        <taxon>Longimicrobiaceae</taxon>
        <taxon>Longimicrobium</taxon>
    </lineage>
</organism>
<evidence type="ECO:0000313" key="2">
    <source>
        <dbReference type="Proteomes" id="UP000582837"/>
    </source>
</evidence>
<dbReference type="EMBL" id="JACHIA010000005">
    <property type="protein sequence ID" value="MBB6070728.1"/>
    <property type="molecule type" value="Genomic_DNA"/>
</dbReference>
<reference evidence="1 2" key="1">
    <citation type="submission" date="2020-08" db="EMBL/GenBank/DDBJ databases">
        <title>Genomic Encyclopedia of Type Strains, Phase IV (KMG-IV): sequencing the most valuable type-strain genomes for metagenomic binning, comparative biology and taxonomic classification.</title>
        <authorList>
            <person name="Goeker M."/>
        </authorList>
    </citation>
    <scope>NUCLEOTIDE SEQUENCE [LARGE SCALE GENOMIC DNA]</scope>
    <source>
        <strain evidence="1 2">DSM 29007</strain>
    </source>
</reference>
<dbReference type="GO" id="GO:0016740">
    <property type="term" value="F:transferase activity"/>
    <property type="evidence" value="ECO:0007669"/>
    <property type="project" value="UniProtKB-KW"/>
</dbReference>
<sequence>MSLTVLSIAYPFAPVSADSVGGAEQVLWALDDALVRAGHTSVVVAQAGSCVAGTLIPVPSVDGEITDAARAEVHQAVRDAVTLALLRWPVDLIHLHGIDFHEYMPPAGVPALATLHLPPSWYPADVFASARPGTWLNPVSQAQRADCPACPALLDAIPNGVAIDRLRSSARKRGWAMALGRICPEKGFHHALEAARRAEVPLLLAGHVYPYPDHQRYFAEQIAPRLDGTRRFIGAVGMDRKRRLLSAARCLLIPSTAPETSSLVAMEALACGTPVIAFRIGALPEVVEDGVTGFIVDDERGMADAIRRVAAIDPEMCRAAARERFDVARTAGRYLDAYARLARGAEVHA</sequence>
<name>A0A841GYB6_9BACT</name>
<dbReference type="SUPFAM" id="SSF53756">
    <property type="entry name" value="UDP-Glycosyltransferase/glycogen phosphorylase"/>
    <property type="match status" value="1"/>
</dbReference>
<dbReference type="PANTHER" id="PTHR12526">
    <property type="entry name" value="GLYCOSYLTRANSFERASE"/>
    <property type="match status" value="1"/>
</dbReference>
<dbReference type="CDD" id="cd03802">
    <property type="entry name" value="GT4_AviGT4-like"/>
    <property type="match status" value="1"/>
</dbReference>
<protein>
    <submittedName>
        <fullName evidence="1">Glycosyltransferase involved in cell wall biosynthesis</fullName>
    </submittedName>
</protein>
<dbReference type="AlphaFoldDB" id="A0A841GYB6"/>